<dbReference type="InterPro" id="IPR015956">
    <property type="entry name" value="Peniciliin-bd_prot_C_sf"/>
</dbReference>
<dbReference type="SUPFAM" id="SSF69189">
    <property type="entry name" value="Penicillin-binding protein associated domain"/>
    <property type="match status" value="1"/>
</dbReference>
<evidence type="ECO:0000256" key="9">
    <source>
        <dbReference type="ARBA" id="ARBA00022960"/>
    </source>
</evidence>
<evidence type="ECO:0000256" key="7">
    <source>
        <dbReference type="ARBA" id="ARBA00022729"/>
    </source>
</evidence>
<keyword evidence="17" id="KW-0472">Membrane</keyword>
<keyword evidence="21" id="KW-1185">Reference proteome</keyword>
<comment type="catalytic activity">
    <reaction evidence="12">
        <text>Preferential cleavage: (Ac)2-L-Lys-D-Ala-|-D-Ala. Also transpeptidation of peptidyl-alanyl moieties that are N-acyl substituents of D-alanine.</text>
        <dbReference type="EC" id="3.4.16.4"/>
    </reaction>
</comment>
<evidence type="ECO:0000256" key="16">
    <source>
        <dbReference type="SAM" id="MobiDB-lite"/>
    </source>
</evidence>
<dbReference type="EC" id="3.4.16.4" evidence="4"/>
<evidence type="ECO:0000256" key="10">
    <source>
        <dbReference type="ARBA" id="ARBA00022984"/>
    </source>
</evidence>
<evidence type="ECO:0000256" key="4">
    <source>
        <dbReference type="ARBA" id="ARBA00012448"/>
    </source>
</evidence>
<dbReference type="GO" id="GO:0009252">
    <property type="term" value="P:peptidoglycan biosynthetic process"/>
    <property type="evidence" value="ECO:0007669"/>
    <property type="project" value="UniProtKB-KW"/>
</dbReference>
<dbReference type="GO" id="GO:0071555">
    <property type="term" value="P:cell wall organization"/>
    <property type="evidence" value="ECO:0007669"/>
    <property type="project" value="UniProtKB-KW"/>
</dbReference>
<keyword evidence="7 18" id="KW-0732">Signal</keyword>
<comment type="pathway">
    <text evidence="2">Cell wall biogenesis; peptidoglycan biosynthesis.</text>
</comment>
<feature type="active site" description="Proton acceptor" evidence="13">
    <location>
        <position position="66"/>
    </location>
</feature>
<evidence type="ECO:0000256" key="14">
    <source>
        <dbReference type="PIRSR" id="PIRSR618044-2"/>
    </source>
</evidence>
<name>A0A9J6QWF1_9FIRM</name>
<evidence type="ECO:0000256" key="3">
    <source>
        <dbReference type="ARBA" id="ARBA00007164"/>
    </source>
</evidence>
<feature type="domain" description="Peptidase S11 D-Ala-D-Ala carboxypeptidase A C-terminal" evidence="19">
    <location>
        <begin position="300"/>
        <end position="390"/>
    </location>
</feature>
<proteinExistence type="inferred from homology"/>
<sequence length="454" mass="50075">MKFKQKLFIVITIIAIACTQAVPAFAASADNLNLDAQAAIVMDASTGKILYEKDAYSKREPASTTKIATCLLALEKLDLNQVITVKHDATKMGNIMDVKKGEELTAEQLLYALMVYSANDAAVVLAEEMGGTVENFAKMMDAKAKECGAKSSHFLNPNGLNWQGQEAHLTTAYDLAVMTREGLKDKTFRKLVSTTEYTIPATNKSKARKLESTNECLWYNKEVEVEKGTGTDKKETIKFTPYYPGTIGVKTGLTSTAGGCFVGAVDRNGTELISVVLHSGPQMRFYDTIKLWDYTLDKFYDTHQIVEKAEKVGKVRVKRGAHRNVPAVAQGPASVTVEKGEDIKNVHTEFEKRKLQAPVKKGDQVGIIKVYDGDRLMSQVDAVAGKTIEEGGPLSRIGIPDWLAVLIYIAAGIIILMIIILAALNRRPGSKRSRRKAAKAKRQKRREQERRNDV</sequence>
<dbReference type="AlphaFoldDB" id="A0A9J6QWF1"/>
<dbReference type="Gene3D" id="3.40.710.10">
    <property type="entry name" value="DD-peptidase/beta-lactamase superfamily"/>
    <property type="match status" value="1"/>
</dbReference>
<gene>
    <name evidence="20" type="ORF">OBO34_14805</name>
</gene>
<keyword evidence="11" id="KW-0961">Cell wall biogenesis/degradation</keyword>
<evidence type="ECO:0000256" key="2">
    <source>
        <dbReference type="ARBA" id="ARBA00004752"/>
    </source>
</evidence>
<dbReference type="InterPro" id="IPR018044">
    <property type="entry name" value="Peptidase_S11"/>
</dbReference>
<dbReference type="InterPro" id="IPR012907">
    <property type="entry name" value="Peptidase_S11_C"/>
</dbReference>
<comment type="function">
    <text evidence="1">Removes C-terminal D-alanyl residues from sugar-peptide cell wall precursors.</text>
</comment>
<dbReference type="SUPFAM" id="SSF56601">
    <property type="entry name" value="beta-lactamase/transpeptidase-like"/>
    <property type="match status" value="1"/>
</dbReference>
<dbReference type="SMART" id="SM00936">
    <property type="entry name" value="PBP5_C"/>
    <property type="match status" value="1"/>
</dbReference>
<dbReference type="Pfam" id="PF07943">
    <property type="entry name" value="PBP5_C"/>
    <property type="match status" value="1"/>
</dbReference>
<dbReference type="GO" id="GO:0009002">
    <property type="term" value="F:serine-type D-Ala-D-Ala carboxypeptidase activity"/>
    <property type="evidence" value="ECO:0007669"/>
    <property type="project" value="UniProtKB-EC"/>
</dbReference>
<dbReference type="InterPro" id="IPR001967">
    <property type="entry name" value="Peptidase_S11_N"/>
</dbReference>
<keyword evidence="10" id="KW-0573">Peptidoglycan synthesis</keyword>
<evidence type="ECO:0000256" key="18">
    <source>
        <dbReference type="SAM" id="SignalP"/>
    </source>
</evidence>
<dbReference type="Proteomes" id="UP001065549">
    <property type="component" value="Unassembled WGS sequence"/>
</dbReference>
<feature type="chain" id="PRO_5039913300" description="serine-type D-Ala-D-Ala carboxypeptidase" evidence="18">
    <location>
        <begin position="27"/>
        <end position="454"/>
    </location>
</feature>
<keyword evidence="5 20" id="KW-0121">Carboxypeptidase</keyword>
<feature type="active site" evidence="13">
    <location>
        <position position="117"/>
    </location>
</feature>
<evidence type="ECO:0000259" key="19">
    <source>
        <dbReference type="SMART" id="SM00936"/>
    </source>
</evidence>
<evidence type="ECO:0000256" key="17">
    <source>
        <dbReference type="SAM" id="Phobius"/>
    </source>
</evidence>
<evidence type="ECO:0000256" key="6">
    <source>
        <dbReference type="ARBA" id="ARBA00022670"/>
    </source>
</evidence>
<evidence type="ECO:0000256" key="13">
    <source>
        <dbReference type="PIRSR" id="PIRSR618044-1"/>
    </source>
</evidence>
<evidence type="ECO:0000256" key="11">
    <source>
        <dbReference type="ARBA" id="ARBA00023316"/>
    </source>
</evidence>
<evidence type="ECO:0000256" key="5">
    <source>
        <dbReference type="ARBA" id="ARBA00022645"/>
    </source>
</evidence>
<feature type="binding site" evidence="14">
    <location>
        <position position="250"/>
    </location>
    <ligand>
        <name>substrate</name>
    </ligand>
</feature>
<feature type="signal peptide" evidence="18">
    <location>
        <begin position="1"/>
        <end position="26"/>
    </location>
</feature>
<dbReference type="PANTHER" id="PTHR21581:SF33">
    <property type="entry name" value="D-ALANYL-D-ALANINE CARBOXYPEPTIDASE DACB"/>
    <property type="match status" value="1"/>
</dbReference>
<evidence type="ECO:0000256" key="12">
    <source>
        <dbReference type="ARBA" id="ARBA00034000"/>
    </source>
</evidence>
<dbReference type="Gene3D" id="2.60.410.10">
    <property type="entry name" value="D-Ala-D-Ala carboxypeptidase, C-terminal domain"/>
    <property type="match status" value="1"/>
</dbReference>
<evidence type="ECO:0000256" key="1">
    <source>
        <dbReference type="ARBA" id="ARBA00003217"/>
    </source>
</evidence>
<dbReference type="PROSITE" id="PS51257">
    <property type="entry name" value="PROKAR_LIPOPROTEIN"/>
    <property type="match status" value="1"/>
</dbReference>
<dbReference type="InterPro" id="IPR012338">
    <property type="entry name" value="Beta-lactam/transpept-like"/>
</dbReference>
<keyword evidence="8" id="KW-0378">Hydrolase</keyword>
<dbReference type="PRINTS" id="PR00725">
    <property type="entry name" value="DADACBPTASE1"/>
</dbReference>
<dbReference type="InterPro" id="IPR037167">
    <property type="entry name" value="Peptidase_S11_C_sf"/>
</dbReference>
<dbReference type="GO" id="GO:0008360">
    <property type="term" value="P:regulation of cell shape"/>
    <property type="evidence" value="ECO:0007669"/>
    <property type="project" value="UniProtKB-KW"/>
</dbReference>
<dbReference type="Pfam" id="PF00768">
    <property type="entry name" value="Peptidase_S11"/>
    <property type="match status" value="1"/>
</dbReference>
<evidence type="ECO:0000256" key="8">
    <source>
        <dbReference type="ARBA" id="ARBA00022801"/>
    </source>
</evidence>
<feature type="region of interest" description="Disordered" evidence="16">
    <location>
        <begin position="430"/>
        <end position="454"/>
    </location>
</feature>
<feature type="compositionally biased region" description="Basic residues" evidence="16">
    <location>
        <begin position="430"/>
        <end position="445"/>
    </location>
</feature>
<keyword evidence="17" id="KW-0812">Transmembrane</keyword>
<evidence type="ECO:0000256" key="15">
    <source>
        <dbReference type="RuleBase" id="RU004016"/>
    </source>
</evidence>
<feature type="active site" description="Acyl-ester intermediate" evidence="13">
    <location>
        <position position="63"/>
    </location>
</feature>
<keyword evidence="6" id="KW-0645">Protease</keyword>
<keyword evidence="9" id="KW-0133">Cell shape</keyword>
<organism evidence="20 21">
    <name type="scientific">Hominibacterium faecale</name>
    <dbReference type="NCBI Taxonomy" id="2839743"/>
    <lineage>
        <taxon>Bacteria</taxon>
        <taxon>Bacillati</taxon>
        <taxon>Bacillota</taxon>
        <taxon>Clostridia</taxon>
        <taxon>Peptostreptococcales</taxon>
        <taxon>Anaerovoracaceae</taxon>
        <taxon>Hominibacterium</taxon>
    </lineage>
</organism>
<feature type="transmembrane region" description="Helical" evidence="17">
    <location>
        <begin position="402"/>
        <end position="424"/>
    </location>
</feature>
<comment type="caution">
    <text evidence="20">The sequence shown here is derived from an EMBL/GenBank/DDBJ whole genome shotgun (WGS) entry which is preliminary data.</text>
</comment>
<dbReference type="RefSeq" id="WP_148397611.1">
    <property type="nucleotide sequence ID" value="NZ_JAJAGH010000009.1"/>
</dbReference>
<reference evidence="20" key="1">
    <citation type="submission" date="2022-09" db="EMBL/GenBank/DDBJ databases">
        <title>Culturomic study of gut microbiota in children with autism spectrum disorder.</title>
        <authorList>
            <person name="Efimov B.A."/>
            <person name="Chaplin A.V."/>
            <person name="Sokolova S.R."/>
            <person name="Pikina A.P."/>
            <person name="Korzhanova M."/>
            <person name="Belova V."/>
            <person name="Korostin D."/>
        </authorList>
    </citation>
    <scope>NUCLEOTIDE SEQUENCE</scope>
    <source>
        <strain evidence="20">ASD5510</strain>
    </source>
</reference>
<dbReference type="EMBL" id="JAOSHN010000006">
    <property type="protein sequence ID" value="MCU7379614.1"/>
    <property type="molecule type" value="Genomic_DNA"/>
</dbReference>
<accession>A0A9J6QWF1</accession>
<dbReference type="GO" id="GO:0006508">
    <property type="term" value="P:proteolysis"/>
    <property type="evidence" value="ECO:0007669"/>
    <property type="project" value="UniProtKB-KW"/>
</dbReference>
<comment type="similarity">
    <text evidence="3 15">Belongs to the peptidase S11 family.</text>
</comment>
<keyword evidence="17" id="KW-1133">Transmembrane helix</keyword>
<evidence type="ECO:0000313" key="20">
    <source>
        <dbReference type="EMBL" id="MCU7379614.1"/>
    </source>
</evidence>
<evidence type="ECO:0000313" key="21">
    <source>
        <dbReference type="Proteomes" id="UP001065549"/>
    </source>
</evidence>
<dbReference type="PANTHER" id="PTHR21581">
    <property type="entry name" value="D-ALANYL-D-ALANINE CARBOXYPEPTIDASE"/>
    <property type="match status" value="1"/>
</dbReference>
<protein>
    <recommendedName>
        <fullName evidence="4">serine-type D-Ala-D-Ala carboxypeptidase</fullName>
        <ecNumber evidence="4">3.4.16.4</ecNumber>
    </recommendedName>
</protein>